<organism evidence="2 3">
    <name type="scientific">Tahibacter amnicola</name>
    <dbReference type="NCBI Taxonomy" id="2976241"/>
    <lineage>
        <taxon>Bacteria</taxon>
        <taxon>Pseudomonadati</taxon>
        <taxon>Pseudomonadota</taxon>
        <taxon>Gammaproteobacteria</taxon>
        <taxon>Lysobacterales</taxon>
        <taxon>Rhodanobacteraceae</taxon>
        <taxon>Tahibacter</taxon>
    </lineage>
</organism>
<protein>
    <submittedName>
        <fullName evidence="2">Uncharacterized protein</fullName>
    </submittedName>
</protein>
<evidence type="ECO:0000256" key="1">
    <source>
        <dbReference type="SAM" id="SignalP"/>
    </source>
</evidence>
<evidence type="ECO:0000313" key="2">
    <source>
        <dbReference type="EMBL" id="UXI69426.1"/>
    </source>
</evidence>
<feature type="chain" id="PRO_5046840459" evidence="1">
    <location>
        <begin position="22"/>
        <end position="249"/>
    </location>
</feature>
<accession>A0ABY6BHC1</accession>
<feature type="signal peptide" evidence="1">
    <location>
        <begin position="1"/>
        <end position="21"/>
    </location>
</feature>
<sequence length="249" mass="27099">MNRLNAFVWPLLAIASGATSAADIVPPVPAPFERVNLRMTVDSCVFNDESVRVEFVGGVIRVAQQPNACFVPGPPEVVDIQLGAFPAGQYTVAYYESLQPTAEPVGRWQFQVVSPFAVAFVPPQPRPNTDYAGLWWSPTQSGWGLSILQGTMHSLFGALYVHGAGHQPEWFTIQNGKWTSETKWEGVVVRTVGPLWSAPQYDVNLVSSTIVGTATLDFTQTPSRTGVARFSYTIDGKSVSADIVRISLL</sequence>
<keyword evidence="3" id="KW-1185">Reference proteome</keyword>
<reference evidence="2" key="1">
    <citation type="submission" date="2022-09" db="EMBL/GenBank/DDBJ databases">
        <title>Tahibacter sp. nov., isolated from a fresh water.</title>
        <authorList>
            <person name="Baek J.H."/>
            <person name="Lee J.K."/>
            <person name="Kim J.M."/>
            <person name="Jeon C.O."/>
        </authorList>
    </citation>
    <scope>NUCLEOTIDE SEQUENCE</scope>
    <source>
        <strain evidence="2">W38</strain>
    </source>
</reference>
<dbReference type="Proteomes" id="UP001064632">
    <property type="component" value="Chromosome"/>
</dbReference>
<gene>
    <name evidence="2" type="ORF">N4264_07190</name>
</gene>
<dbReference type="RefSeq" id="WP_261696381.1">
    <property type="nucleotide sequence ID" value="NZ_CP104694.1"/>
</dbReference>
<name>A0ABY6BHC1_9GAMM</name>
<dbReference type="EMBL" id="CP104694">
    <property type="protein sequence ID" value="UXI69426.1"/>
    <property type="molecule type" value="Genomic_DNA"/>
</dbReference>
<proteinExistence type="predicted"/>
<evidence type="ECO:0000313" key="3">
    <source>
        <dbReference type="Proteomes" id="UP001064632"/>
    </source>
</evidence>
<keyword evidence="1" id="KW-0732">Signal</keyword>